<reference evidence="3" key="1">
    <citation type="journal article" date="2022" name="Int. J. Mol. Sci.">
        <title>Draft Genome of Tanacetum Coccineum: Genomic Comparison of Closely Related Tanacetum-Family Plants.</title>
        <authorList>
            <person name="Yamashiro T."/>
            <person name="Shiraishi A."/>
            <person name="Nakayama K."/>
            <person name="Satake H."/>
        </authorList>
    </citation>
    <scope>NUCLEOTIDE SEQUENCE</scope>
</reference>
<dbReference type="EMBL" id="BQNB010016622">
    <property type="protein sequence ID" value="GJT53835.1"/>
    <property type="molecule type" value="Genomic_DNA"/>
</dbReference>
<sequence length="382" mass="43877">MQKRPIISHNLLYKFNMHFNPRKSQVVDTARSSCSLVYDYLINCIWIDDICLGAEALDVFDGTLYVTKVNITESIIRRDFQLEDANGIDCLPNATIFEQLTLIGMVKNVDSMVKFWMYLRFVQVFVNKQVGDMSHHKRIYVTPSHTKKIFGNMKRERKGFSWKSYTLISNYNGSSSGRNGKPKRKDIEIPQSSGPTEPIADEAANEENVPTHSNDPLLSGEDSLKLNKLMELYTNLQKKVLDLETSKTTQALEIESLKRRVKKLQKKRFTHFDTDPDMFGVHDLHGDEVFVETEEPVVNIATTTSTIPVRILLQEPSETRTTTTTTIPSKDKGKVIMVEEPFKKKEQIRLDEELSLKLQDEEEEQARLAREKAEKDEEANIL</sequence>
<gene>
    <name evidence="3" type="ORF">Tco_0988889</name>
</gene>
<protein>
    <recommendedName>
        <fullName evidence="5">Ulp1-like peptidase</fullName>
    </recommendedName>
</protein>
<feature type="compositionally biased region" description="Basic and acidic residues" evidence="2">
    <location>
        <begin position="361"/>
        <end position="375"/>
    </location>
</feature>
<comment type="caution">
    <text evidence="3">The sequence shown here is derived from an EMBL/GenBank/DDBJ whole genome shotgun (WGS) entry which is preliminary data.</text>
</comment>
<evidence type="ECO:0000256" key="1">
    <source>
        <dbReference type="SAM" id="Coils"/>
    </source>
</evidence>
<reference evidence="3" key="2">
    <citation type="submission" date="2022-01" db="EMBL/GenBank/DDBJ databases">
        <authorList>
            <person name="Yamashiro T."/>
            <person name="Shiraishi A."/>
            <person name="Satake H."/>
            <person name="Nakayama K."/>
        </authorList>
    </citation>
    <scope>NUCLEOTIDE SEQUENCE</scope>
</reference>
<dbReference type="Proteomes" id="UP001151760">
    <property type="component" value="Unassembled WGS sequence"/>
</dbReference>
<organism evidence="3 4">
    <name type="scientific">Tanacetum coccineum</name>
    <dbReference type="NCBI Taxonomy" id="301880"/>
    <lineage>
        <taxon>Eukaryota</taxon>
        <taxon>Viridiplantae</taxon>
        <taxon>Streptophyta</taxon>
        <taxon>Embryophyta</taxon>
        <taxon>Tracheophyta</taxon>
        <taxon>Spermatophyta</taxon>
        <taxon>Magnoliopsida</taxon>
        <taxon>eudicotyledons</taxon>
        <taxon>Gunneridae</taxon>
        <taxon>Pentapetalae</taxon>
        <taxon>asterids</taxon>
        <taxon>campanulids</taxon>
        <taxon>Asterales</taxon>
        <taxon>Asteraceae</taxon>
        <taxon>Asteroideae</taxon>
        <taxon>Anthemideae</taxon>
        <taxon>Anthemidinae</taxon>
        <taxon>Tanacetum</taxon>
    </lineage>
</organism>
<evidence type="ECO:0000313" key="4">
    <source>
        <dbReference type="Proteomes" id="UP001151760"/>
    </source>
</evidence>
<proteinExistence type="predicted"/>
<name>A0ABQ5ET72_9ASTR</name>
<feature type="region of interest" description="Disordered" evidence="2">
    <location>
        <begin position="361"/>
        <end position="382"/>
    </location>
</feature>
<feature type="coiled-coil region" evidence="1">
    <location>
        <begin position="226"/>
        <end position="267"/>
    </location>
</feature>
<feature type="region of interest" description="Disordered" evidence="2">
    <location>
        <begin position="173"/>
        <end position="199"/>
    </location>
</feature>
<evidence type="ECO:0008006" key="5">
    <source>
        <dbReference type="Google" id="ProtNLM"/>
    </source>
</evidence>
<keyword evidence="4" id="KW-1185">Reference proteome</keyword>
<accession>A0ABQ5ET72</accession>
<keyword evidence="1" id="KW-0175">Coiled coil</keyword>
<evidence type="ECO:0000256" key="2">
    <source>
        <dbReference type="SAM" id="MobiDB-lite"/>
    </source>
</evidence>
<evidence type="ECO:0000313" key="3">
    <source>
        <dbReference type="EMBL" id="GJT53835.1"/>
    </source>
</evidence>